<evidence type="ECO:0000259" key="6">
    <source>
        <dbReference type="Pfam" id="PF13304"/>
    </source>
</evidence>
<dbReference type="Pfam" id="PF13304">
    <property type="entry name" value="AAA_21"/>
    <property type="match status" value="1"/>
</dbReference>
<feature type="domain" description="ATPase AAA-type core" evidence="6">
    <location>
        <begin position="61"/>
        <end position="131"/>
    </location>
</feature>
<keyword evidence="2" id="KW-0547">Nucleotide-binding</keyword>
<accession>A0ABU2A3H3</accession>
<evidence type="ECO:0000256" key="5">
    <source>
        <dbReference type="ARBA" id="ARBA00023136"/>
    </source>
</evidence>
<protein>
    <submittedName>
        <fullName evidence="7">ABC-type transport system involved in cytochrome c biogenesis ATPase subunit</fullName>
    </submittedName>
</protein>
<gene>
    <name evidence="7" type="ORF">J2X21_000823</name>
</gene>
<evidence type="ECO:0000313" key="8">
    <source>
        <dbReference type="Proteomes" id="UP001180825"/>
    </source>
</evidence>
<keyword evidence="8" id="KW-1185">Reference proteome</keyword>
<proteinExistence type="predicted"/>
<dbReference type="SUPFAM" id="SSF52540">
    <property type="entry name" value="P-loop containing nucleoside triphosphate hydrolases"/>
    <property type="match status" value="1"/>
</dbReference>
<comment type="caution">
    <text evidence="7">The sequence shown here is derived from an EMBL/GenBank/DDBJ whole genome shotgun (WGS) entry which is preliminary data.</text>
</comment>
<evidence type="ECO:0000256" key="2">
    <source>
        <dbReference type="ARBA" id="ARBA00022741"/>
    </source>
</evidence>
<reference evidence="7 8" key="1">
    <citation type="submission" date="2023-07" db="EMBL/GenBank/DDBJ databases">
        <title>Sorghum-associated microbial communities from plants grown in Nebraska, USA.</title>
        <authorList>
            <person name="Schachtman D."/>
        </authorList>
    </citation>
    <scope>NUCLEOTIDE SEQUENCE [LARGE SCALE GENOMIC DNA]</scope>
    <source>
        <strain evidence="7 8">BE316</strain>
    </source>
</reference>
<keyword evidence="3" id="KW-0067">ATP-binding</keyword>
<dbReference type="RefSeq" id="WP_310325209.1">
    <property type="nucleotide sequence ID" value="NZ_JAVDXV010000001.1"/>
</dbReference>
<dbReference type="EMBL" id="JAVDXV010000001">
    <property type="protein sequence ID" value="MDR7331711.1"/>
    <property type="molecule type" value="Genomic_DNA"/>
</dbReference>
<keyword evidence="4" id="KW-1278">Translocase</keyword>
<keyword evidence="5" id="KW-0472">Membrane</keyword>
<dbReference type="Proteomes" id="UP001180825">
    <property type="component" value="Unassembled WGS sequence"/>
</dbReference>
<dbReference type="InterPro" id="IPR005895">
    <property type="entry name" value="ABC_transptr_haem_export_CcmA"/>
</dbReference>
<evidence type="ECO:0000256" key="3">
    <source>
        <dbReference type="ARBA" id="ARBA00022840"/>
    </source>
</evidence>
<dbReference type="Gene3D" id="3.40.50.300">
    <property type="entry name" value="P-loop containing nucleotide triphosphate hydrolases"/>
    <property type="match status" value="1"/>
</dbReference>
<keyword evidence="1" id="KW-0813">Transport</keyword>
<organism evidence="7 8">
    <name type="scientific">Roseateles asaccharophilus</name>
    <dbReference type="NCBI Taxonomy" id="582607"/>
    <lineage>
        <taxon>Bacteria</taxon>
        <taxon>Pseudomonadati</taxon>
        <taxon>Pseudomonadota</taxon>
        <taxon>Betaproteobacteria</taxon>
        <taxon>Burkholderiales</taxon>
        <taxon>Sphaerotilaceae</taxon>
        <taxon>Roseateles</taxon>
    </lineage>
</organism>
<sequence>MFSPSRAGRVHVARELLYIGHKPGLRDVLTVMEQLRSSAALAGRPCTEGEALAALVPVGLEQAVGLRIAQLSEGQRRRAALASLWLPRVAPLWLLDEPLAALDAAMCDRLAQRLDWHADDGGSAVFTSHQALPLKRGVRSLRLGGY</sequence>
<dbReference type="PANTHER" id="PTHR43499:SF1">
    <property type="entry name" value="ABC TRANSPORTER I FAMILY MEMBER 1"/>
    <property type="match status" value="1"/>
</dbReference>
<evidence type="ECO:0000313" key="7">
    <source>
        <dbReference type="EMBL" id="MDR7331711.1"/>
    </source>
</evidence>
<dbReference type="PANTHER" id="PTHR43499">
    <property type="entry name" value="ABC TRANSPORTER I FAMILY MEMBER 1"/>
    <property type="match status" value="1"/>
</dbReference>
<dbReference type="InterPro" id="IPR003959">
    <property type="entry name" value="ATPase_AAA_core"/>
</dbReference>
<evidence type="ECO:0000256" key="1">
    <source>
        <dbReference type="ARBA" id="ARBA00022448"/>
    </source>
</evidence>
<name>A0ABU2A3H3_9BURK</name>
<dbReference type="InterPro" id="IPR027417">
    <property type="entry name" value="P-loop_NTPase"/>
</dbReference>
<evidence type="ECO:0000256" key="4">
    <source>
        <dbReference type="ARBA" id="ARBA00022967"/>
    </source>
</evidence>